<evidence type="ECO:0000313" key="1">
    <source>
        <dbReference type="EMBL" id="KAF6238987.1"/>
    </source>
</evidence>
<dbReference type="OrthoDB" id="5229512at2759"/>
<dbReference type="InterPro" id="IPR011990">
    <property type="entry name" value="TPR-like_helical_dom_sf"/>
</dbReference>
<proteinExistence type="predicted"/>
<comment type="caution">
    <text evidence="1">The sequence shown here is derived from an EMBL/GenBank/DDBJ whole genome shotgun (WGS) entry which is preliminary data.</text>
</comment>
<gene>
    <name evidence="1" type="ORF">HO173_002859</name>
</gene>
<reference evidence="1 2" key="1">
    <citation type="journal article" date="2020" name="Genomics">
        <title>Complete, high-quality genomes from long-read metagenomic sequencing of two wolf lichen thalli reveals enigmatic genome architecture.</title>
        <authorList>
            <person name="McKenzie S.K."/>
            <person name="Walston R.F."/>
            <person name="Allen J.L."/>
        </authorList>
    </citation>
    <scope>NUCLEOTIDE SEQUENCE [LARGE SCALE GENOMIC DNA]</scope>
    <source>
        <strain evidence="1">WasteWater2</strain>
    </source>
</reference>
<evidence type="ECO:0000313" key="2">
    <source>
        <dbReference type="Proteomes" id="UP000578531"/>
    </source>
</evidence>
<keyword evidence="2" id="KW-1185">Reference proteome</keyword>
<name>A0A8H6G1V9_9LECA</name>
<dbReference type="AlphaFoldDB" id="A0A8H6G1V9"/>
<dbReference type="EMBL" id="JACCJC010000007">
    <property type="protein sequence ID" value="KAF6238987.1"/>
    <property type="molecule type" value="Genomic_DNA"/>
</dbReference>
<organism evidence="1 2">
    <name type="scientific">Letharia columbiana</name>
    <dbReference type="NCBI Taxonomy" id="112416"/>
    <lineage>
        <taxon>Eukaryota</taxon>
        <taxon>Fungi</taxon>
        <taxon>Dikarya</taxon>
        <taxon>Ascomycota</taxon>
        <taxon>Pezizomycotina</taxon>
        <taxon>Lecanoromycetes</taxon>
        <taxon>OSLEUM clade</taxon>
        <taxon>Lecanoromycetidae</taxon>
        <taxon>Lecanorales</taxon>
        <taxon>Lecanorineae</taxon>
        <taxon>Parmeliaceae</taxon>
        <taxon>Letharia</taxon>
    </lineage>
</organism>
<protein>
    <submittedName>
        <fullName evidence="1">Uncharacterized protein</fullName>
    </submittedName>
</protein>
<dbReference type="SUPFAM" id="SSF48452">
    <property type="entry name" value="TPR-like"/>
    <property type="match status" value="1"/>
</dbReference>
<dbReference type="Proteomes" id="UP000578531">
    <property type="component" value="Unassembled WGS sequence"/>
</dbReference>
<sequence length="441" mass="50246">MRSPAVALPRIQPSTRSQLPTHELVPFSNTISMALSFLDYPPEIREQIYSDVLSTAVSKVESDKPDEPARYEFQLDILLTCHQIHREAKKVFQDNVFIKITTPWPESIEHIRSEGKVPSVTTGEKAELFRDFHLWVFIDTPGSPYPSRHGRFSMLISLEDLESFNRFWHFSNLNHHGLNQQLRLKLTLQDPHVRDRKLPKALQTRLLLPFGMIKDLDTFTVHGSKLLPSVDEALKKERAIPDPTPEQCLEKGFALKDAGNALLKLGLYRQALQKYIDSFGAIHIYVSGRVRTVHCDGFYIRDLNSGTYKGQRADYARMILRVQLVANVVFAYLKLEDYSEAHFWGKRSIVLFRHSLTGDESDEIGDDGQAWLNQTWPVSFPGHDAMGKIFYRTALASRALGKVADVKTLMKAAAVYLPNDEVVQKEMRALEEKQGVASQKV</sequence>
<dbReference type="GeneID" id="59284530"/>
<dbReference type="Gene3D" id="1.25.40.10">
    <property type="entry name" value="Tetratricopeptide repeat domain"/>
    <property type="match status" value="1"/>
</dbReference>
<accession>A0A8H6G1V9</accession>
<dbReference type="RefSeq" id="XP_037168283.1">
    <property type="nucleotide sequence ID" value="XM_037304790.1"/>
</dbReference>